<dbReference type="Pfam" id="PF03577">
    <property type="entry name" value="Peptidase_C69"/>
    <property type="match status" value="2"/>
</dbReference>
<protein>
    <submittedName>
        <fullName evidence="1">Secreted peptidase</fullName>
    </submittedName>
</protein>
<evidence type="ECO:0000313" key="1">
    <source>
        <dbReference type="EMBL" id="EJW92576.1"/>
    </source>
</evidence>
<name>J9FCH8_9ZZZZ</name>
<dbReference type="PANTHER" id="PTHR12994">
    <property type="entry name" value="SECERNIN"/>
    <property type="match status" value="1"/>
</dbReference>
<organism evidence="1">
    <name type="scientific">gut metagenome</name>
    <dbReference type="NCBI Taxonomy" id="749906"/>
    <lineage>
        <taxon>unclassified sequences</taxon>
        <taxon>metagenomes</taxon>
        <taxon>organismal metagenomes</taxon>
    </lineage>
</organism>
<dbReference type="PANTHER" id="PTHR12994:SF17">
    <property type="entry name" value="LD30995P"/>
    <property type="match status" value="1"/>
</dbReference>
<dbReference type="InterPro" id="IPR005322">
    <property type="entry name" value="Peptidase_C69"/>
</dbReference>
<accession>J9FCH8</accession>
<dbReference type="AlphaFoldDB" id="J9FCH8"/>
<gene>
    <name evidence="1" type="ORF">EVA_19318</name>
</gene>
<reference evidence="1" key="1">
    <citation type="journal article" date="2012" name="PLoS ONE">
        <title>Gene sets for utilization of primary and secondary nutrition supplies in the distal gut of endangered iberian lynx.</title>
        <authorList>
            <person name="Alcaide M."/>
            <person name="Messina E."/>
            <person name="Richter M."/>
            <person name="Bargiela R."/>
            <person name="Peplies J."/>
            <person name="Huws S.A."/>
            <person name="Newbold C.J."/>
            <person name="Golyshin P.N."/>
            <person name="Simon M.A."/>
            <person name="Lopez G."/>
            <person name="Yakimov M.M."/>
            <person name="Ferrer M."/>
        </authorList>
    </citation>
    <scope>NUCLEOTIDE SEQUENCE</scope>
</reference>
<comment type="caution">
    <text evidence="1">The sequence shown here is derived from an EMBL/GenBank/DDBJ whole genome shotgun (WGS) entry which is preliminary data.</text>
</comment>
<dbReference type="GO" id="GO:0006508">
    <property type="term" value="P:proteolysis"/>
    <property type="evidence" value="ECO:0007669"/>
    <property type="project" value="InterPro"/>
</dbReference>
<dbReference type="EMBL" id="AMCI01007463">
    <property type="protein sequence ID" value="EJW92576.1"/>
    <property type="molecule type" value="Genomic_DNA"/>
</dbReference>
<dbReference type="GO" id="GO:0016805">
    <property type="term" value="F:dipeptidase activity"/>
    <property type="evidence" value="ECO:0007669"/>
    <property type="project" value="InterPro"/>
</dbReference>
<proteinExistence type="predicted"/>
<sequence length="551" mass="62236">MKKQFLGKMAFALCATLAGSVPSEACTSFLVGKKASTDGSAFITYNQDDYGMFGRLLYLPAADYAPGTMRRVVDGDTNHYLGEIAEAPHTYAVMGYINEHQVGITETTFGGREELMDPKGIIDYVSLMTIALQRSKTAREAIQVMTSLVDQYGYASSGESFSIVDKNEIWILEMIGKGADEKGTVWVAVRIPDDCIACHANHSRIHKFNRKDKQNVLCSKDVIGFARKKGYFNGKDEDFSFSSAYAPADFGAIRYCEARVWSFYNRWVNGLDRYLDFIDGRHIGQAEVMPLYFKPKQKLSLQDVMHSMRDHYEGTPFDVTKDAGAGPYAAPYRPTPLEWEHEGKRYFNERPISTQQTAGTYVVQIRPQLPDAVGGIVWYGNDDPNMVPYTPVYCSAKEAPACYDPKDADGVTFSWKSAFWIQNWVSNMTYPRYNQLFPSLEKVRNELESQYIKEVVAVDQKALTLLKEAPARAKAYLTDFSNRCANEMLNRWIQLGQYLVVKYNDQTIRPEKNGKFELTPDGLGARPERPGYSDAYKKVIVKDTGDKYLVP</sequence>
<dbReference type="GO" id="GO:0070004">
    <property type="term" value="F:cysteine-type exopeptidase activity"/>
    <property type="evidence" value="ECO:0007669"/>
    <property type="project" value="InterPro"/>
</dbReference>
<dbReference type="Gene3D" id="3.60.60.10">
    <property type="entry name" value="Penicillin V Acylase, Chain A"/>
    <property type="match status" value="1"/>
</dbReference>